<dbReference type="GO" id="GO:0005085">
    <property type="term" value="F:guanyl-nucleotide exchange factor activity"/>
    <property type="evidence" value="ECO:0007669"/>
    <property type="project" value="InterPro"/>
</dbReference>
<feature type="compositionally biased region" description="Low complexity" evidence="1">
    <location>
        <begin position="87"/>
        <end position="96"/>
    </location>
</feature>
<feature type="compositionally biased region" description="Basic residues" evidence="1">
    <location>
        <begin position="1037"/>
        <end position="1047"/>
    </location>
</feature>
<feature type="compositionally biased region" description="Acidic residues" evidence="1">
    <location>
        <begin position="533"/>
        <end position="542"/>
    </location>
</feature>
<feature type="compositionally biased region" description="Polar residues" evidence="1">
    <location>
        <begin position="97"/>
        <end position="107"/>
    </location>
</feature>
<keyword evidence="4" id="KW-1185">Reference proteome</keyword>
<proteinExistence type="predicted"/>
<feature type="region of interest" description="Disordered" evidence="1">
    <location>
        <begin position="517"/>
        <end position="544"/>
    </location>
</feature>
<feature type="compositionally biased region" description="Acidic residues" evidence="1">
    <location>
        <begin position="999"/>
        <end position="1021"/>
    </location>
</feature>
<dbReference type="AlphaFoldDB" id="A0A4S4N826"/>
<dbReference type="EMBL" id="SGPM01000031">
    <property type="protein sequence ID" value="THH32050.1"/>
    <property type="molecule type" value="Genomic_DNA"/>
</dbReference>
<dbReference type="Pfam" id="PF02204">
    <property type="entry name" value="VPS9"/>
    <property type="match status" value="1"/>
</dbReference>
<name>A0A4S4N826_9APHY</name>
<evidence type="ECO:0000259" key="2">
    <source>
        <dbReference type="PROSITE" id="PS51205"/>
    </source>
</evidence>
<dbReference type="GO" id="GO:0031267">
    <property type="term" value="F:small GTPase binding"/>
    <property type="evidence" value="ECO:0007669"/>
    <property type="project" value="TreeGrafter"/>
</dbReference>
<evidence type="ECO:0000313" key="4">
    <source>
        <dbReference type="Proteomes" id="UP000308730"/>
    </source>
</evidence>
<feature type="compositionally biased region" description="Basic and acidic residues" evidence="1">
    <location>
        <begin position="660"/>
        <end position="669"/>
    </location>
</feature>
<feature type="region of interest" description="Disordered" evidence="1">
    <location>
        <begin position="660"/>
        <end position="707"/>
    </location>
</feature>
<dbReference type="PANTHER" id="PTHR23101">
    <property type="entry name" value="RAB GDP/GTP EXCHANGE FACTOR"/>
    <property type="match status" value="1"/>
</dbReference>
<feature type="region of interest" description="Disordered" evidence="1">
    <location>
        <begin position="294"/>
        <end position="382"/>
    </location>
</feature>
<evidence type="ECO:0000256" key="1">
    <source>
        <dbReference type="SAM" id="MobiDB-lite"/>
    </source>
</evidence>
<dbReference type="GO" id="GO:0030139">
    <property type="term" value="C:endocytic vesicle"/>
    <property type="evidence" value="ECO:0007669"/>
    <property type="project" value="TreeGrafter"/>
</dbReference>
<dbReference type="GO" id="GO:0005829">
    <property type="term" value="C:cytosol"/>
    <property type="evidence" value="ECO:0007669"/>
    <property type="project" value="TreeGrafter"/>
</dbReference>
<feature type="region of interest" description="Disordered" evidence="1">
    <location>
        <begin position="723"/>
        <end position="769"/>
    </location>
</feature>
<feature type="region of interest" description="Disordered" evidence="1">
    <location>
        <begin position="907"/>
        <end position="937"/>
    </location>
</feature>
<feature type="region of interest" description="Disordered" evidence="1">
    <location>
        <begin position="958"/>
        <end position="1059"/>
    </location>
</feature>
<feature type="compositionally biased region" description="Pro residues" evidence="1">
    <location>
        <begin position="312"/>
        <end position="321"/>
    </location>
</feature>
<accession>A0A4S4N826</accession>
<feature type="compositionally biased region" description="Polar residues" evidence="1">
    <location>
        <begin position="324"/>
        <end position="346"/>
    </location>
</feature>
<dbReference type="GO" id="GO:0016192">
    <property type="term" value="P:vesicle-mediated transport"/>
    <property type="evidence" value="ECO:0007669"/>
    <property type="project" value="InterPro"/>
</dbReference>
<dbReference type="Proteomes" id="UP000308730">
    <property type="component" value="Unassembled WGS sequence"/>
</dbReference>
<dbReference type="SUPFAM" id="SSF109993">
    <property type="entry name" value="VPS9 domain"/>
    <property type="match status" value="1"/>
</dbReference>
<feature type="domain" description="VPS9" evidence="2">
    <location>
        <begin position="576"/>
        <end position="837"/>
    </location>
</feature>
<dbReference type="InterPro" id="IPR003123">
    <property type="entry name" value="VPS9"/>
</dbReference>
<gene>
    <name evidence="3" type="ORF">EUX98_g2138</name>
</gene>
<feature type="compositionally biased region" description="Polar residues" evidence="1">
    <location>
        <begin position="926"/>
        <end position="936"/>
    </location>
</feature>
<reference evidence="3 4" key="1">
    <citation type="submission" date="2019-02" db="EMBL/GenBank/DDBJ databases">
        <title>Genome sequencing of the rare red list fungi Antrodiella citrinella (Flaviporus citrinellus).</title>
        <authorList>
            <person name="Buettner E."/>
            <person name="Kellner H."/>
        </authorList>
    </citation>
    <scope>NUCLEOTIDE SEQUENCE [LARGE SCALE GENOMIC DNA]</scope>
    <source>
        <strain evidence="3 4">DSM 108506</strain>
    </source>
</reference>
<protein>
    <recommendedName>
        <fullName evidence="2">VPS9 domain-containing protein</fullName>
    </recommendedName>
</protein>
<sequence length="1172" mass="124158">MTSKRDSGLFASNSLSRSLGAQLSRTGSYESLAAHPLLSPTIPGSSASSINSMTSTGTGDATTTASSPTAPTPRYVPYTPRQRPAVTTTGTTTTGTMHSTVQASSQPHPFHGDATSKLQLMNLKAAAQTGGLDAASTGWAILERLGTETDHSAEWNDIWTALSTNKATLLLPLDTHPANEPITVEFIKDHVAICDGAHRKGAPVITLSGLRGILEEETLIFRSSLNPSSKHFQAILNPTTRTSALAALPPLPIFSFSAPASPIPNHTPSPTTHMFPSITAVSTPHYPTYTLPLHHASLPLPPRPTAGGPSSPAKPPLPPRPNARTVSLGTTNTPPVASSRLSTSFASLFGRAATPPPPSSPTVSTLPLHADTSASADSHTEPGLGVPAFTLNTRIIRRDVAKGVLKAIHTEIKRDLDHAPSWVSERLEEFAAKCELLPFVKNKPKNSLKLVAGSGAGDVVAQAGYSVPKEISGEDGVEELGRRCQEFYLDLEEELARRKWRVGKFLGHSPHVNGAVSVESASASSGDEKEKDGDDGDDQVEDEKEKRIREMLENVERTLCSMFYDRLFLQSCSDDASHDEALSSRIAAVNLLDLSLAHLGVDVGTSGVEVEAVVKACGETLSQLDTACRAPADKAAVLVASHKIIVDGLSRLPPIRLKPEEEHLDEKTPRASSFGKHTNTTVDVDDDDDSDKPQDSNTWSGASMPAVDSDKTIVLEDVSKLVASPDSSTPPESLNSGLAPAAPSNLSLTVPPPPSTSSPKLTISPAPPANPTPVSGDIILPLMIFAVVKTNPPHLVSHLLYTQRFRWEAVGGEEAYCLINLLAVAEFLENVDLAALGLGEKEKTVLSTAELTPIPVTRAAGQPPSPHSIHASLRGRVEQQVDAIAGSANKVISGVVDTSFGVLRAFLPGTPNPEGTTERRAGAEGQQESMWNSRTPSFGLLRRDTGFSIAGLAASLPGAAKPKKDEESGQQLLEVPLSRPGSSRSMRLEDASGSSAESAESDEADESEDDEDGEVEYEEAEHDTRSIRSFESMMSSRRAKGKRKGRPRMNSTASGRKSIADRLASVTGLARLSGAQAAAAAAHEAAKGSPPPSRRSSLLLPSLVAASSSNRYADTPLSSRAPSPIAIRISPPNQRFLECTADDIKVSEVGELLKEYKRLVEAVRAMGGFHDE</sequence>
<dbReference type="InterPro" id="IPR045046">
    <property type="entry name" value="Vps9-like"/>
</dbReference>
<dbReference type="InterPro" id="IPR037191">
    <property type="entry name" value="VPS9_dom_sf"/>
</dbReference>
<dbReference type="Gene3D" id="1.20.1050.80">
    <property type="entry name" value="VPS9 domain"/>
    <property type="match status" value="2"/>
</dbReference>
<evidence type="ECO:0000313" key="3">
    <source>
        <dbReference type="EMBL" id="THH32050.1"/>
    </source>
</evidence>
<dbReference type="PROSITE" id="PS51205">
    <property type="entry name" value="VPS9"/>
    <property type="match status" value="1"/>
</dbReference>
<dbReference type="PANTHER" id="PTHR23101:SF25">
    <property type="entry name" value="GTPASE-ACTIVATING PROTEIN AND VPS9 DOMAIN-CONTAINING PROTEIN 1"/>
    <property type="match status" value="1"/>
</dbReference>
<feature type="region of interest" description="Disordered" evidence="1">
    <location>
        <begin position="43"/>
        <end position="108"/>
    </location>
</feature>
<organism evidence="3 4">
    <name type="scientific">Antrodiella citrinella</name>
    <dbReference type="NCBI Taxonomy" id="2447956"/>
    <lineage>
        <taxon>Eukaryota</taxon>
        <taxon>Fungi</taxon>
        <taxon>Dikarya</taxon>
        <taxon>Basidiomycota</taxon>
        <taxon>Agaricomycotina</taxon>
        <taxon>Agaricomycetes</taxon>
        <taxon>Polyporales</taxon>
        <taxon>Steccherinaceae</taxon>
        <taxon>Antrodiella</taxon>
    </lineage>
</organism>
<feature type="compositionally biased region" description="Low complexity" evidence="1">
    <location>
        <begin position="45"/>
        <end position="73"/>
    </location>
</feature>
<feature type="compositionally biased region" description="Polar residues" evidence="1">
    <location>
        <begin position="725"/>
        <end position="736"/>
    </location>
</feature>
<comment type="caution">
    <text evidence="3">The sequence shown here is derived from an EMBL/GenBank/DDBJ whole genome shotgun (WGS) entry which is preliminary data.</text>
</comment>
<dbReference type="OrthoDB" id="10264848at2759"/>